<proteinExistence type="predicted"/>
<reference evidence="6 7" key="1">
    <citation type="submission" date="2020-08" db="EMBL/GenBank/DDBJ databases">
        <title>Genomic Encyclopedia of Type Strains, Phase IV (KMG-IV): sequencing the most valuable type-strain genomes for metagenomic binning, comparative biology and taxonomic classification.</title>
        <authorList>
            <person name="Goeker M."/>
        </authorList>
    </citation>
    <scope>NUCLEOTIDE SEQUENCE [LARGE SCALE GENOMIC DNA]</scope>
    <source>
        <strain evidence="6 7">DSM 102850</strain>
    </source>
</reference>
<dbReference type="Proteomes" id="UP000563524">
    <property type="component" value="Unassembled WGS sequence"/>
</dbReference>
<keyword evidence="2" id="KW-0285">Flavoprotein</keyword>
<name>A0A840I4U6_9PROT</name>
<dbReference type="InterPro" id="IPR051169">
    <property type="entry name" value="NADH-Q_oxidoreductase"/>
</dbReference>
<evidence type="ECO:0000259" key="5">
    <source>
        <dbReference type="Pfam" id="PF07992"/>
    </source>
</evidence>
<feature type="domain" description="FAD/NAD(P)-binding" evidence="5">
    <location>
        <begin position="3"/>
        <end position="287"/>
    </location>
</feature>
<dbReference type="GO" id="GO:0019646">
    <property type="term" value="P:aerobic electron transport chain"/>
    <property type="evidence" value="ECO:0007669"/>
    <property type="project" value="TreeGrafter"/>
</dbReference>
<dbReference type="PANTHER" id="PTHR42913:SF9">
    <property type="entry name" value="SLR1591 PROTEIN"/>
    <property type="match status" value="1"/>
</dbReference>
<dbReference type="EMBL" id="JACHOB010000002">
    <property type="protein sequence ID" value="MBB4659050.1"/>
    <property type="molecule type" value="Genomic_DNA"/>
</dbReference>
<dbReference type="RefSeq" id="WP_183817218.1">
    <property type="nucleotide sequence ID" value="NZ_JACHOB010000002.1"/>
</dbReference>
<accession>A0A840I4U6</accession>
<dbReference type="EC" id="2.7.9.3" evidence="6"/>
<keyword evidence="3" id="KW-0274">FAD</keyword>
<dbReference type="InterPro" id="IPR036188">
    <property type="entry name" value="FAD/NAD-bd_sf"/>
</dbReference>
<organism evidence="6 7">
    <name type="scientific">Parvularcula dongshanensis</name>
    <dbReference type="NCBI Taxonomy" id="1173995"/>
    <lineage>
        <taxon>Bacteria</taxon>
        <taxon>Pseudomonadati</taxon>
        <taxon>Pseudomonadota</taxon>
        <taxon>Alphaproteobacteria</taxon>
        <taxon>Parvularculales</taxon>
        <taxon>Parvularculaceae</taxon>
        <taxon>Parvularcula</taxon>
    </lineage>
</organism>
<protein>
    <submittedName>
        <fullName evidence="6">Selenide,water dikinase</fullName>
        <ecNumber evidence="6">2.7.9.3</ecNumber>
    </submittedName>
</protein>
<dbReference type="InterPro" id="IPR017584">
    <property type="entry name" value="Pyridine_nucleo_diS_OxRdtase_N"/>
</dbReference>
<evidence type="ECO:0000313" key="6">
    <source>
        <dbReference type="EMBL" id="MBB4659050.1"/>
    </source>
</evidence>
<dbReference type="Gene3D" id="3.50.50.100">
    <property type="match status" value="1"/>
</dbReference>
<dbReference type="InterPro" id="IPR023753">
    <property type="entry name" value="FAD/NAD-binding_dom"/>
</dbReference>
<dbReference type="Pfam" id="PF07992">
    <property type="entry name" value="Pyr_redox_2"/>
    <property type="match status" value="1"/>
</dbReference>
<keyword evidence="4" id="KW-0560">Oxidoreductase</keyword>
<dbReference type="NCBIfam" id="TIGR03169">
    <property type="entry name" value="Nterm_to_SelD"/>
    <property type="match status" value="1"/>
</dbReference>
<dbReference type="AlphaFoldDB" id="A0A840I4U6"/>
<evidence type="ECO:0000256" key="1">
    <source>
        <dbReference type="ARBA" id="ARBA00001974"/>
    </source>
</evidence>
<comment type="caution">
    <text evidence="6">The sequence shown here is derived from an EMBL/GenBank/DDBJ whole genome shotgun (WGS) entry which is preliminary data.</text>
</comment>
<dbReference type="GO" id="GO:0004756">
    <property type="term" value="F:selenide, water dikinase activity"/>
    <property type="evidence" value="ECO:0007669"/>
    <property type="project" value="UniProtKB-EC"/>
</dbReference>
<sequence length="370" mass="39780">MAEIVLVGGGHAHALVLARWARGARPASRVTLVTPERSVPYTGMLPGYVAGHYPREALRIDLSRLCAAIGARLVEGRACGLDEGTETVRLEDGRLLPFDVLSLDIGIHGRTDALPGLREHGVGAKPLGPFSTAWDGFLRDVSQGGAAPEAAVIGGGVAGVELALAMAFRLRNERRAKVTLIERSERLLEGAHGRTRRRLAAALNLWSVRVLTGAAVEAVTERGVRLEGGGFVPASLTVAATGPVPYPWLETTGLTLEDGYVSVDGCLRALGQARIFAAGDCAHLTRSPREKAGVYAVREAPVLAVNLCRAVEGRRDLKPYRPQRNYMKLVSMGERRAVLERGLLSVSGGWAWRLKDEIDRRFVSSLTPPR</sequence>
<evidence type="ECO:0000256" key="2">
    <source>
        <dbReference type="ARBA" id="ARBA00022630"/>
    </source>
</evidence>
<dbReference type="PRINTS" id="PR00368">
    <property type="entry name" value="FADPNR"/>
</dbReference>
<keyword evidence="7" id="KW-1185">Reference proteome</keyword>
<evidence type="ECO:0000256" key="3">
    <source>
        <dbReference type="ARBA" id="ARBA00022827"/>
    </source>
</evidence>
<evidence type="ECO:0000256" key="4">
    <source>
        <dbReference type="ARBA" id="ARBA00023002"/>
    </source>
</evidence>
<gene>
    <name evidence="6" type="ORF">GGQ59_001564</name>
</gene>
<dbReference type="GO" id="GO:0003955">
    <property type="term" value="F:NAD(P)H dehydrogenase (quinone) activity"/>
    <property type="evidence" value="ECO:0007669"/>
    <property type="project" value="TreeGrafter"/>
</dbReference>
<dbReference type="SUPFAM" id="SSF51905">
    <property type="entry name" value="FAD/NAD(P)-binding domain"/>
    <property type="match status" value="2"/>
</dbReference>
<dbReference type="PANTHER" id="PTHR42913">
    <property type="entry name" value="APOPTOSIS-INDUCING FACTOR 1"/>
    <property type="match status" value="1"/>
</dbReference>
<evidence type="ECO:0000313" key="7">
    <source>
        <dbReference type="Proteomes" id="UP000563524"/>
    </source>
</evidence>
<comment type="cofactor">
    <cofactor evidence="1">
        <name>FAD</name>
        <dbReference type="ChEBI" id="CHEBI:57692"/>
    </cofactor>
</comment>
<keyword evidence="6" id="KW-0418">Kinase</keyword>
<keyword evidence="6" id="KW-0808">Transferase</keyword>